<organism evidence="1 2">
    <name type="scientific">Bambusicola thoracicus</name>
    <name type="common">Chinese bamboo-partridge</name>
    <name type="synonym">Perdix thoracica</name>
    <dbReference type="NCBI Taxonomy" id="9083"/>
    <lineage>
        <taxon>Eukaryota</taxon>
        <taxon>Metazoa</taxon>
        <taxon>Chordata</taxon>
        <taxon>Craniata</taxon>
        <taxon>Vertebrata</taxon>
        <taxon>Euteleostomi</taxon>
        <taxon>Archelosauria</taxon>
        <taxon>Archosauria</taxon>
        <taxon>Dinosauria</taxon>
        <taxon>Saurischia</taxon>
        <taxon>Theropoda</taxon>
        <taxon>Coelurosauria</taxon>
        <taxon>Aves</taxon>
        <taxon>Neognathae</taxon>
        <taxon>Galloanserae</taxon>
        <taxon>Galliformes</taxon>
        <taxon>Phasianidae</taxon>
        <taxon>Perdicinae</taxon>
        <taxon>Bambusicola</taxon>
    </lineage>
</organism>
<reference evidence="1 2" key="1">
    <citation type="submission" date="2018-01" db="EMBL/GenBank/DDBJ databases">
        <title>Comparison of the Chinese Bamboo Partridge and Red Junglefowl genome sequences highlights the importance of demography in genome evolution.</title>
        <authorList>
            <person name="Tiley G.P."/>
            <person name="Kimball R.T."/>
            <person name="Braun E.L."/>
            <person name="Burleigh J.G."/>
        </authorList>
    </citation>
    <scope>NUCLEOTIDE SEQUENCE [LARGE SCALE GENOMIC DNA]</scope>
    <source>
        <strain evidence="1">RTK389</strain>
        <tissue evidence="1">Blood</tissue>
    </source>
</reference>
<accession>A0A2P4TFV5</accession>
<name>A0A2P4TFV5_BAMTH</name>
<comment type="caution">
    <text evidence="1">The sequence shown here is derived from an EMBL/GenBank/DDBJ whole genome shotgun (WGS) entry which is preliminary data.</text>
</comment>
<proteinExistence type="predicted"/>
<dbReference type="EMBL" id="PPHD01000643">
    <property type="protein sequence ID" value="POI35252.1"/>
    <property type="molecule type" value="Genomic_DNA"/>
</dbReference>
<evidence type="ECO:0000313" key="1">
    <source>
        <dbReference type="EMBL" id="POI35252.1"/>
    </source>
</evidence>
<evidence type="ECO:0000313" key="2">
    <source>
        <dbReference type="Proteomes" id="UP000237246"/>
    </source>
</evidence>
<sequence>MEFLLGNPFSTPVGQSLDSAVITGYDYSFIQPQKLWQSSEWRIDDFIPKSFDNFREGGLVNLGEVFLPRRVRYLKGLSWN</sequence>
<keyword evidence="2" id="KW-1185">Reference proteome</keyword>
<gene>
    <name evidence="1" type="ORF">CIB84_000993</name>
</gene>
<dbReference type="Proteomes" id="UP000237246">
    <property type="component" value="Unassembled WGS sequence"/>
</dbReference>
<protein>
    <submittedName>
        <fullName evidence="1">Uncharacterized protein</fullName>
    </submittedName>
</protein>
<dbReference type="AlphaFoldDB" id="A0A2P4TFV5"/>